<feature type="signal peptide" evidence="1">
    <location>
        <begin position="1"/>
        <end position="22"/>
    </location>
</feature>
<reference evidence="3" key="1">
    <citation type="submission" date="2016-11" db="EMBL/GenBank/DDBJ databases">
        <authorList>
            <person name="Varghese N."/>
            <person name="Submissions S."/>
        </authorList>
    </citation>
    <scope>NUCLEOTIDE SEQUENCE [LARGE SCALE GENOMIC DNA]</scope>
    <source>
        <strain evidence="3">DSM 19858</strain>
    </source>
</reference>
<sequence>MTMKRIAILIMGIILTTTFTQEATAQRTVNRKVVTTKRTVRVPKTKVVYKKPKTKVVSVRTLPSNRRVIKHNGLSYTYVNNKFYRYYGGRYIPVAPAIGLRISTLPAGYTRIVVGGRNFFFFDGIYYEAVDDGYYEVVQPEIGTIIYELPEEAERVEVDGDILYECDNVLYEKIQVDGTRAYEVVGIIEN</sequence>
<evidence type="ECO:0000313" key="2">
    <source>
        <dbReference type="EMBL" id="SHJ56630.1"/>
    </source>
</evidence>
<dbReference type="EMBL" id="FQYU01000006">
    <property type="protein sequence ID" value="SHJ56630.1"/>
    <property type="molecule type" value="Genomic_DNA"/>
</dbReference>
<keyword evidence="3" id="KW-1185">Reference proteome</keyword>
<evidence type="ECO:0000313" key="3">
    <source>
        <dbReference type="Proteomes" id="UP000184543"/>
    </source>
</evidence>
<evidence type="ECO:0000256" key="1">
    <source>
        <dbReference type="SAM" id="SignalP"/>
    </source>
</evidence>
<evidence type="ECO:0008006" key="4">
    <source>
        <dbReference type="Google" id="ProtNLM"/>
    </source>
</evidence>
<protein>
    <recommendedName>
        <fullName evidence="4">Orphan protein</fullName>
    </recommendedName>
</protein>
<accession>A0A1M6KCG4</accession>
<dbReference type="InterPro" id="IPR045398">
    <property type="entry name" value="DUF6515"/>
</dbReference>
<dbReference type="STRING" id="192903.SAMN04488513_10612"/>
<keyword evidence="1" id="KW-0732">Signal</keyword>
<organism evidence="2 3">
    <name type="scientific">Pseudozobellia thermophila</name>
    <dbReference type="NCBI Taxonomy" id="192903"/>
    <lineage>
        <taxon>Bacteria</taxon>
        <taxon>Pseudomonadati</taxon>
        <taxon>Bacteroidota</taxon>
        <taxon>Flavobacteriia</taxon>
        <taxon>Flavobacteriales</taxon>
        <taxon>Flavobacteriaceae</taxon>
        <taxon>Pseudozobellia</taxon>
    </lineage>
</organism>
<proteinExistence type="predicted"/>
<gene>
    <name evidence="2" type="ORF">SAMN04488513_10612</name>
</gene>
<dbReference type="Proteomes" id="UP000184543">
    <property type="component" value="Unassembled WGS sequence"/>
</dbReference>
<dbReference type="AlphaFoldDB" id="A0A1M6KCG4"/>
<dbReference type="Pfam" id="PF20125">
    <property type="entry name" value="DUF6515"/>
    <property type="match status" value="1"/>
</dbReference>
<name>A0A1M6KCG4_9FLAO</name>
<feature type="chain" id="PRO_5011979932" description="Orphan protein" evidence="1">
    <location>
        <begin position="23"/>
        <end position="190"/>
    </location>
</feature>